<comment type="caution">
    <text evidence="1">The sequence shown here is derived from an EMBL/GenBank/DDBJ whole genome shotgun (WGS) entry which is preliminary data.</text>
</comment>
<dbReference type="RefSeq" id="WP_154266586.1">
    <property type="nucleotide sequence ID" value="NZ_WKQP01000004.1"/>
</dbReference>
<dbReference type="AlphaFoldDB" id="A0A6L5T5N1"/>
<protein>
    <submittedName>
        <fullName evidence="1">Uncharacterized protein</fullName>
    </submittedName>
</protein>
<organism evidence="1 2">
    <name type="scientific">Agathobacter rectalis</name>
    <dbReference type="NCBI Taxonomy" id="39491"/>
    <lineage>
        <taxon>Bacteria</taxon>
        <taxon>Bacillati</taxon>
        <taxon>Bacillota</taxon>
        <taxon>Clostridia</taxon>
        <taxon>Lachnospirales</taxon>
        <taxon>Lachnospiraceae</taxon>
        <taxon>Agathobacter</taxon>
    </lineage>
</organism>
<gene>
    <name evidence="1" type="ORF">GKE07_03820</name>
</gene>
<dbReference type="EMBL" id="WKQP01000004">
    <property type="protein sequence ID" value="MSC59352.1"/>
    <property type="molecule type" value="Genomic_DNA"/>
</dbReference>
<reference evidence="1 2" key="1">
    <citation type="journal article" date="2019" name="Nat. Med.">
        <title>A library of human gut bacterial isolates paired with longitudinal multiomics data enables mechanistic microbiome research.</title>
        <authorList>
            <person name="Poyet M."/>
            <person name="Groussin M."/>
            <person name="Gibbons S.M."/>
            <person name="Avila-Pacheco J."/>
            <person name="Jiang X."/>
            <person name="Kearney S.M."/>
            <person name="Perrotta A.R."/>
            <person name="Berdy B."/>
            <person name="Zhao S."/>
            <person name="Lieberman T.D."/>
            <person name="Swanson P.K."/>
            <person name="Smith M."/>
            <person name="Roesemann S."/>
            <person name="Alexander J.E."/>
            <person name="Rich S.A."/>
            <person name="Livny J."/>
            <person name="Vlamakis H."/>
            <person name="Clish C."/>
            <person name="Bullock K."/>
            <person name="Deik A."/>
            <person name="Scott J."/>
            <person name="Pierce K.A."/>
            <person name="Xavier R.J."/>
            <person name="Alm E.J."/>
        </authorList>
    </citation>
    <scope>NUCLEOTIDE SEQUENCE [LARGE SCALE GENOMIC DNA]</scope>
    <source>
        <strain evidence="1 2">BIOML-A11</strain>
    </source>
</reference>
<evidence type="ECO:0000313" key="1">
    <source>
        <dbReference type="EMBL" id="MSC59352.1"/>
    </source>
</evidence>
<name>A0A6L5T5N1_9FIRM</name>
<sequence>MGDRVDVSTFANSQCAIREYMHFKLENEYMHEARVLVSSMGKTRYNDILKVVPRIETNNSSIDIIGDTQFERDYYGKYTNEYQIFTFINGTLLIKGVDIWGNPIEIDITSV</sequence>
<dbReference type="Proteomes" id="UP000479563">
    <property type="component" value="Unassembled WGS sequence"/>
</dbReference>
<accession>A0A6L5T5N1</accession>
<proteinExistence type="predicted"/>
<evidence type="ECO:0000313" key="2">
    <source>
        <dbReference type="Proteomes" id="UP000479563"/>
    </source>
</evidence>